<protein>
    <submittedName>
        <fullName evidence="4">PKD domain-containing protein</fullName>
    </submittedName>
</protein>
<feature type="chain" id="PRO_5026985468" evidence="2">
    <location>
        <begin position="25"/>
        <end position="306"/>
    </location>
</feature>
<organism evidence="4 5">
    <name type="scientific">Cellulosimicrobium protaetiae</name>
    <dbReference type="NCBI Taxonomy" id="2587808"/>
    <lineage>
        <taxon>Bacteria</taxon>
        <taxon>Bacillati</taxon>
        <taxon>Actinomycetota</taxon>
        <taxon>Actinomycetes</taxon>
        <taxon>Micrococcales</taxon>
        <taxon>Promicromonosporaceae</taxon>
        <taxon>Cellulosimicrobium</taxon>
    </lineage>
</organism>
<dbReference type="Proteomes" id="UP000451354">
    <property type="component" value="Plasmid pCPRO01"/>
</dbReference>
<geneLocation type="plasmid" evidence="4 5">
    <name>pCPRO01</name>
</geneLocation>
<evidence type="ECO:0000313" key="5">
    <source>
        <dbReference type="Proteomes" id="UP000451354"/>
    </source>
</evidence>
<gene>
    <name evidence="4" type="ORF">FIC82_020485</name>
</gene>
<evidence type="ECO:0000256" key="2">
    <source>
        <dbReference type="SAM" id="SignalP"/>
    </source>
</evidence>
<feature type="region of interest" description="Disordered" evidence="1">
    <location>
        <begin position="50"/>
        <end position="75"/>
    </location>
</feature>
<reference evidence="5" key="1">
    <citation type="journal article" date="2022" name="Int. J. Syst. Evol. Microbiol.">
        <title>Cellulosimicrobium protaetiae sp. nov., isolated from the gut of the larva of Protaetia brevitarsis seulensis.</title>
        <authorList>
            <person name="Le Han H."/>
            <person name="Nguyen T.T.H."/>
            <person name="Li Z."/>
            <person name="Shin N.R."/>
            <person name="Kim S.G."/>
        </authorList>
    </citation>
    <scope>NUCLEOTIDE SEQUENCE [LARGE SCALE GENOMIC DNA]</scope>
    <source>
        <strain evidence="5">BI34</strain>
    </source>
</reference>
<dbReference type="EMBL" id="CP052758">
    <property type="protein sequence ID" value="QJW38764.1"/>
    <property type="molecule type" value="Genomic_DNA"/>
</dbReference>
<dbReference type="RefSeq" id="WP_154800706.1">
    <property type="nucleotide sequence ID" value="NZ_CP052758.1"/>
</dbReference>
<keyword evidence="2" id="KW-0732">Signal</keyword>
<dbReference type="OrthoDB" id="3742379at2"/>
<evidence type="ECO:0000313" key="4">
    <source>
        <dbReference type="EMBL" id="QJW38764.1"/>
    </source>
</evidence>
<proteinExistence type="predicted"/>
<evidence type="ECO:0000256" key="1">
    <source>
        <dbReference type="SAM" id="MobiDB-lite"/>
    </source>
</evidence>
<dbReference type="InterPro" id="IPR035986">
    <property type="entry name" value="PKD_dom_sf"/>
</dbReference>
<keyword evidence="4" id="KW-0614">Plasmid</keyword>
<evidence type="ECO:0000259" key="3">
    <source>
        <dbReference type="PROSITE" id="PS50093"/>
    </source>
</evidence>
<dbReference type="SUPFAM" id="SSF49299">
    <property type="entry name" value="PKD domain"/>
    <property type="match status" value="1"/>
</dbReference>
<dbReference type="KEGG" id="cprt:FIC82_020485"/>
<name>A0A6M5UL97_9MICO</name>
<dbReference type="InterPro" id="IPR000601">
    <property type="entry name" value="PKD_dom"/>
</dbReference>
<accession>A0A6M5UL97</accession>
<feature type="domain" description="PKD" evidence="3">
    <location>
        <begin position="226"/>
        <end position="270"/>
    </location>
</feature>
<keyword evidence="5" id="KW-1185">Reference proteome</keyword>
<feature type="signal peptide" evidence="2">
    <location>
        <begin position="1"/>
        <end position="24"/>
    </location>
</feature>
<dbReference type="PROSITE" id="PS50093">
    <property type="entry name" value="PKD"/>
    <property type="match status" value="1"/>
</dbReference>
<sequence length="306" mass="30284">MLRRILTALVSVGLLLALAPAARADAPICIEIDPRTGECKLFGGGGSGGGGGGGGGGSDTGGGGGSGGGGGGGGGGHSSPVIVVNGIECLYAGLADPQPLKTDPVWAGHEDGAIHVCATWPGGGGGGGAIGGGHTIDILFWAAGPPAPAPPDPADLARQAIETMGLSAIDIGVVPEDAPGRIGVVGMPTWMWAQNPGENTIGPITRTASSGGYTVTATARVTRIVWDMGDGTTVTCNGAGTPYADKYGKSSSPTCGHTYTRQGQYPVTATSYWSVEWAGIGETGVINLDFANTTNITMGEAQVLTR</sequence>
<dbReference type="AlphaFoldDB" id="A0A6M5UL97"/>